<dbReference type="AlphaFoldDB" id="A0A977KVY7"/>
<keyword evidence="2 6" id="KW-0812">Transmembrane</keyword>
<evidence type="ECO:0000256" key="6">
    <source>
        <dbReference type="SAM" id="Phobius"/>
    </source>
</evidence>
<sequence>MKIPIQALYGFYRSAIRNARYRWWIILGTLVYLLSPIDISPDIFPIVGEIDDFILVTLMMSEVSQLVFERFRSRSEEDSASTPKTTHTIIDVDSVSVD</sequence>
<dbReference type="Proteomes" id="UP001065613">
    <property type="component" value="Chromosome"/>
</dbReference>
<gene>
    <name evidence="8" type="ORF">KA717_36675</name>
</gene>
<dbReference type="KEGG" id="wna:KA717_36675"/>
<feature type="transmembrane region" description="Helical" evidence="6">
    <location>
        <begin position="21"/>
        <end position="37"/>
    </location>
</feature>
<dbReference type="EMBL" id="CP073041">
    <property type="protein sequence ID" value="UXE60914.1"/>
    <property type="molecule type" value="Genomic_DNA"/>
</dbReference>
<evidence type="ECO:0000256" key="5">
    <source>
        <dbReference type="SAM" id="MobiDB-lite"/>
    </source>
</evidence>
<evidence type="ECO:0000256" key="4">
    <source>
        <dbReference type="ARBA" id="ARBA00023136"/>
    </source>
</evidence>
<keyword evidence="4 6" id="KW-0472">Membrane</keyword>
<protein>
    <submittedName>
        <fullName evidence="8">DUF1232 domain-containing protein</fullName>
    </submittedName>
</protein>
<evidence type="ECO:0000256" key="3">
    <source>
        <dbReference type="ARBA" id="ARBA00022989"/>
    </source>
</evidence>
<evidence type="ECO:0000256" key="1">
    <source>
        <dbReference type="ARBA" id="ARBA00004127"/>
    </source>
</evidence>
<dbReference type="InterPro" id="IPR010652">
    <property type="entry name" value="DUF1232"/>
</dbReference>
<proteinExistence type="predicted"/>
<dbReference type="GO" id="GO:0012505">
    <property type="term" value="C:endomembrane system"/>
    <property type="evidence" value="ECO:0007669"/>
    <property type="project" value="UniProtKB-SubCell"/>
</dbReference>
<comment type="subcellular location">
    <subcellularLocation>
        <location evidence="1">Endomembrane system</location>
        <topology evidence="1">Multi-pass membrane protein</topology>
    </subcellularLocation>
</comment>
<feature type="domain" description="DUF1232" evidence="7">
    <location>
        <begin position="22"/>
        <end position="58"/>
    </location>
</feature>
<organism evidence="8">
    <name type="scientific">Woronichinia naegeliana WA131</name>
    <dbReference type="NCBI Taxonomy" id="2824559"/>
    <lineage>
        <taxon>Bacteria</taxon>
        <taxon>Bacillati</taxon>
        <taxon>Cyanobacteriota</taxon>
        <taxon>Cyanophyceae</taxon>
        <taxon>Synechococcales</taxon>
        <taxon>Coelosphaeriaceae</taxon>
        <taxon>Woronichinia</taxon>
    </lineage>
</organism>
<evidence type="ECO:0000313" key="8">
    <source>
        <dbReference type="EMBL" id="UXE60914.1"/>
    </source>
</evidence>
<keyword evidence="3 6" id="KW-1133">Transmembrane helix</keyword>
<feature type="region of interest" description="Disordered" evidence="5">
    <location>
        <begin position="74"/>
        <end position="98"/>
    </location>
</feature>
<evidence type="ECO:0000259" key="7">
    <source>
        <dbReference type="Pfam" id="PF06803"/>
    </source>
</evidence>
<evidence type="ECO:0000256" key="2">
    <source>
        <dbReference type="ARBA" id="ARBA00022692"/>
    </source>
</evidence>
<name>A0A977KVY7_9CYAN</name>
<dbReference type="Pfam" id="PF06803">
    <property type="entry name" value="DUF1232"/>
    <property type="match status" value="1"/>
</dbReference>
<accession>A0A977KVY7</accession>
<reference evidence="8" key="1">
    <citation type="submission" date="2021-04" db="EMBL/GenBank/DDBJ databases">
        <title>Genome sequence of Woronichinia naegeliana from Washington state freshwater lake bloom.</title>
        <authorList>
            <person name="Dreher T.W."/>
        </authorList>
    </citation>
    <scope>NUCLEOTIDE SEQUENCE</scope>
    <source>
        <strain evidence="8">WA131</strain>
    </source>
</reference>